<dbReference type="RefSeq" id="WP_012862671.1">
    <property type="nucleotide sequence ID" value="NC_013517.1"/>
</dbReference>
<protein>
    <submittedName>
        <fullName evidence="1">ABC transporter family protein</fullName>
    </submittedName>
</protein>
<dbReference type="KEGG" id="str:Sterm_3248"/>
<accession>D1APQ5</accession>
<reference evidence="1 2" key="2">
    <citation type="journal article" date="2010" name="Stand. Genomic Sci.">
        <title>Complete genome sequence of Sebaldella termitidis type strain (NCTC 11300).</title>
        <authorList>
            <person name="Harmon-Smith M."/>
            <person name="Celia L."/>
            <person name="Chertkov O."/>
            <person name="Lapidus A."/>
            <person name="Copeland A."/>
            <person name="Glavina Del Rio T."/>
            <person name="Nolan M."/>
            <person name="Lucas S."/>
            <person name="Tice H."/>
            <person name="Cheng J.F."/>
            <person name="Han C."/>
            <person name="Detter J.C."/>
            <person name="Bruce D."/>
            <person name="Goodwin L."/>
            <person name="Pitluck S."/>
            <person name="Pati A."/>
            <person name="Liolios K."/>
            <person name="Ivanova N."/>
            <person name="Mavromatis K."/>
            <person name="Mikhailova N."/>
            <person name="Chen A."/>
            <person name="Palaniappan K."/>
            <person name="Land M."/>
            <person name="Hauser L."/>
            <person name="Chang Y.J."/>
            <person name="Jeffries C.D."/>
            <person name="Brettin T."/>
            <person name="Goker M."/>
            <person name="Beck B."/>
            <person name="Bristow J."/>
            <person name="Eisen J.A."/>
            <person name="Markowitz V."/>
            <person name="Hugenholtz P."/>
            <person name="Kyrpides N.C."/>
            <person name="Klenk H.P."/>
            <person name="Chen F."/>
        </authorList>
    </citation>
    <scope>NUCLEOTIDE SEQUENCE [LARGE SCALE GENOMIC DNA]</scope>
    <source>
        <strain evidence="2">ATCC 33386 / NCTC 11300</strain>
    </source>
</reference>
<dbReference type="EMBL" id="CP001739">
    <property type="protein sequence ID" value="ACZ10089.1"/>
    <property type="molecule type" value="Genomic_DNA"/>
</dbReference>
<reference evidence="2" key="1">
    <citation type="submission" date="2009-09" db="EMBL/GenBank/DDBJ databases">
        <title>The complete chromosome of Sebaldella termitidis ATCC 33386.</title>
        <authorList>
            <consortium name="US DOE Joint Genome Institute (JGI-PGF)"/>
            <person name="Lucas S."/>
            <person name="Copeland A."/>
            <person name="Lapidus A."/>
            <person name="Glavina del Rio T."/>
            <person name="Dalin E."/>
            <person name="Tice H."/>
            <person name="Bruce D."/>
            <person name="Goodwin L."/>
            <person name="Pitluck S."/>
            <person name="Kyrpides N."/>
            <person name="Mavromatis K."/>
            <person name="Ivanova N."/>
            <person name="Mikhailova N."/>
            <person name="Sims D."/>
            <person name="Meincke L."/>
            <person name="Brettin T."/>
            <person name="Detter J.C."/>
            <person name="Han C."/>
            <person name="Larimer F."/>
            <person name="Land M."/>
            <person name="Hauser L."/>
            <person name="Markowitz V."/>
            <person name="Cheng J.F."/>
            <person name="Hugenholtz P."/>
            <person name="Woyke T."/>
            <person name="Wu D."/>
            <person name="Eisen J.A."/>
        </authorList>
    </citation>
    <scope>NUCLEOTIDE SEQUENCE [LARGE SCALE GENOMIC DNA]</scope>
    <source>
        <strain evidence="2">ATCC 33386 / NCTC 11300</strain>
    </source>
</reference>
<organism evidence="1 2">
    <name type="scientific">Sebaldella termitidis (strain ATCC 33386 / NCTC 11300)</name>
    <dbReference type="NCBI Taxonomy" id="526218"/>
    <lineage>
        <taxon>Bacteria</taxon>
        <taxon>Fusobacteriati</taxon>
        <taxon>Fusobacteriota</taxon>
        <taxon>Fusobacteriia</taxon>
        <taxon>Fusobacteriales</taxon>
        <taxon>Leptotrichiaceae</taxon>
        <taxon>Sebaldella</taxon>
    </lineage>
</organism>
<gene>
    <name evidence="1" type="ordered locus">Sterm_3248</name>
</gene>
<proteinExistence type="predicted"/>
<sequence length="96" mass="11355">MDKNIKDYLDLKKEIVAIITSGYESRERLILLSEIKNENNEKKVQSLIEISTQINQNSRNILNELSEVEDIDQIKDLKEKLLNLTECYRQLIEEIF</sequence>
<dbReference type="HOGENOM" id="CLU_2358113_0_0_0"/>
<evidence type="ECO:0000313" key="1">
    <source>
        <dbReference type="EMBL" id="ACZ10089.1"/>
    </source>
</evidence>
<dbReference type="AlphaFoldDB" id="D1APQ5"/>
<keyword evidence="2" id="KW-1185">Reference proteome</keyword>
<name>D1APQ5_SEBTE</name>
<evidence type="ECO:0000313" key="2">
    <source>
        <dbReference type="Proteomes" id="UP000000845"/>
    </source>
</evidence>
<dbReference type="Proteomes" id="UP000000845">
    <property type="component" value="Chromosome"/>
</dbReference>